<comment type="caution">
    <text evidence="3">The sequence shown here is derived from an EMBL/GenBank/DDBJ whole genome shotgun (WGS) entry which is preliminary data.</text>
</comment>
<protein>
    <submittedName>
        <fullName evidence="3">Dihydrodipicolinate synthase family protein</fullName>
    </submittedName>
</protein>
<evidence type="ECO:0000256" key="2">
    <source>
        <dbReference type="ARBA" id="ARBA00023270"/>
    </source>
</evidence>
<dbReference type="SMART" id="SM01130">
    <property type="entry name" value="DHDPS"/>
    <property type="match status" value="1"/>
</dbReference>
<dbReference type="EMBL" id="WBSZ01000520">
    <property type="protein sequence ID" value="KAB2517244.1"/>
    <property type="molecule type" value="Genomic_DNA"/>
</dbReference>
<dbReference type="InterPro" id="IPR002220">
    <property type="entry name" value="DapA-like"/>
</dbReference>
<dbReference type="PANTHER" id="PTHR12128">
    <property type="entry name" value="DIHYDRODIPICOLINATE SYNTHASE"/>
    <property type="match status" value="1"/>
</dbReference>
<dbReference type="PRINTS" id="PR00146">
    <property type="entry name" value="DHPICSNTHASE"/>
</dbReference>
<organism evidence="3 4">
    <name type="scientific">Enterobacter hormaechei</name>
    <dbReference type="NCBI Taxonomy" id="158836"/>
    <lineage>
        <taxon>Bacteria</taxon>
        <taxon>Pseudomonadati</taxon>
        <taxon>Pseudomonadota</taxon>
        <taxon>Gammaproteobacteria</taxon>
        <taxon>Enterobacterales</taxon>
        <taxon>Enterobacteriaceae</taxon>
        <taxon>Enterobacter</taxon>
        <taxon>Enterobacter cloacae complex</taxon>
    </lineage>
</organism>
<dbReference type="CDD" id="cd00408">
    <property type="entry name" value="DHDPS-like"/>
    <property type="match status" value="1"/>
</dbReference>
<dbReference type="Proteomes" id="UP000476281">
    <property type="component" value="Unassembled WGS sequence"/>
</dbReference>
<dbReference type="Gene3D" id="3.20.20.70">
    <property type="entry name" value="Aldolase class I"/>
    <property type="match status" value="1"/>
</dbReference>
<keyword evidence="2" id="KW-0704">Schiff base</keyword>
<name>A0A6L3XYP2_9ENTR</name>
<dbReference type="GO" id="GO:0016829">
    <property type="term" value="F:lyase activity"/>
    <property type="evidence" value="ECO:0007669"/>
    <property type="project" value="UniProtKB-KW"/>
</dbReference>
<dbReference type="InterPro" id="IPR013785">
    <property type="entry name" value="Aldolase_TIM"/>
</dbReference>
<dbReference type="Pfam" id="PF00701">
    <property type="entry name" value="DHDPS"/>
    <property type="match status" value="1"/>
</dbReference>
<reference evidence="3 4" key="1">
    <citation type="submission" date="2019-09" db="EMBL/GenBank/DDBJ databases">
        <title>Reversal of blaTEM antimicrobial resistance by CRISPR-Cas9 in clinical E. coli and other Enterobacteriaceae strains.</title>
        <authorList>
            <person name="Tagliaferri T."/>
            <person name="Guimaraes N."/>
            <person name="Pereira M."/>
            <person name="Felicori L."/>
            <person name="Horz H.-P."/>
            <person name="Santos S."/>
            <person name="Mendes T."/>
        </authorList>
    </citation>
    <scope>NUCLEOTIDE SEQUENCE [LARGE SCALE GENOMIC DNA]</scope>
    <source>
        <strain evidence="3 4">E2_blaTEM_MG</strain>
    </source>
</reference>
<dbReference type="AlphaFoldDB" id="A0A6L3XYP2"/>
<accession>A0A6L3XYP2</accession>
<keyword evidence="1" id="KW-0456">Lyase</keyword>
<evidence type="ECO:0000256" key="1">
    <source>
        <dbReference type="ARBA" id="ARBA00023239"/>
    </source>
</evidence>
<gene>
    <name evidence="3" type="ORF">F9C29_15470</name>
</gene>
<feature type="non-terminal residue" evidence="3">
    <location>
        <position position="145"/>
    </location>
</feature>
<dbReference type="GO" id="GO:0005829">
    <property type="term" value="C:cytosol"/>
    <property type="evidence" value="ECO:0007669"/>
    <property type="project" value="TreeGrafter"/>
</dbReference>
<sequence length="145" mass="15599">MPQSALFTGIIPPVSTIFTADGQLDKPGTAALIDDLIAAGVDGLFFLGSGGEFSQLSAEERKTIARFAIDHVDRRVPVLIGTGGTNARETIELSQHAQQAGADGIVVINPYYWKVSEANLIRYFEPGAESVRLPVMIYTLSLIHI</sequence>
<proteinExistence type="predicted"/>
<dbReference type="SUPFAM" id="SSF51569">
    <property type="entry name" value="Aldolase"/>
    <property type="match status" value="1"/>
</dbReference>
<dbReference type="PANTHER" id="PTHR12128:SF28">
    <property type="entry name" value="2-DEHYDRO-3-DEOXY-D-GLUCONATE ALDOLASE YAGE-RELATED"/>
    <property type="match status" value="1"/>
</dbReference>
<dbReference type="InterPro" id="IPR020624">
    <property type="entry name" value="Schiff_base-form_aldolases_CS"/>
</dbReference>
<evidence type="ECO:0000313" key="3">
    <source>
        <dbReference type="EMBL" id="KAB2517244.1"/>
    </source>
</evidence>
<dbReference type="PROSITE" id="PS00665">
    <property type="entry name" value="DHDPS_1"/>
    <property type="match status" value="1"/>
</dbReference>
<evidence type="ECO:0000313" key="4">
    <source>
        <dbReference type="Proteomes" id="UP000476281"/>
    </source>
</evidence>